<protein>
    <submittedName>
        <fullName evidence="1">Uncharacterized protein</fullName>
    </submittedName>
</protein>
<sequence>MEALKLSFSLKTTTKTCYRFEHREGAELTTLYLKKSQVDSAGIDPNKGIAITIEQEEK</sequence>
<dbReference type="Proteomes" id="UP000658131">
    <property type="component" value="Unassembled WGS sequence"/>
</dbReference>
<organism evidence="1 2">
    <name type="scientific">Yanshouia hominis</name>
    <dbReference type="NCBI Taxonomy" id="2763673"/>
    <lineage>
        <taxon>Bacteria</taxon>
        <taxon>Bacillati</taxon>
        <taxon>Bacillota</taxon>
        <taxon>Clostridia</taxon>
        <taxon>Eubacteriales</taxon>
        <taxon>Oscillospiraceae</taxon>
        <taxon>Yanshouia</taxon>
    </lineage>
</organism>
<comment type="caution">
    <text evidence="1">The sequence shown here is derived from an EMBL/GenBank/DDBJ whole genome shotgun (WGS) entry which is preliminary data.</text>
</comment>
<evidence type="ECO:0000313" key="1">
    <source>
        <dbReference type="EMBL" id="MBC8575851.1"/>
    </source>
</evidence>
<gene>
    <name evidence="1" type="ORF">H8717_05420</name>
</gene>
<evidence type="ECO:0000313" key="2">
    <source>
        <dbReference type="Proteomes" id="UP000658131"/>
    </source>
</evidence>
<name>A0ABR7NHG8_9FIRM</name>
<dbReference type="EMBL" id="JACRTB010000007">
    <property type="protein sequence ID" value="MBC8575851.1"/>
    <property type="molecule type" value="Genomic_DNA"/>
</dbReference>
<dbReference type="RefSeq" id="WP_262399421.1">
    <property type="nucleotide sequence ID" value="NZ_JACRTB010000007.1"/>
</dbReference>
<accession>A0ABR7NHG8</accession>
<keyword evidence="2" id="KW-1185">Reference proteome</keyword>
<reference evidence="1 2" key="1">
    <citation type="submission" date="2020-08" db="EMBL/GenBank/DDBJ databases">
        <title>Genome public.</title>
        <authorList>
            <person name="Liu C."/>
            <person name="Sun Q."/>
        </authorList>
    </citation>
    <scope>NUCLEOTIDE SEQUENCE [LARGE SCALE GENOMIC DNA]</scope>
    <source>
        <strain evidence="1 2">BX1</strain>
    </source>
</reference>
<proteinExistence type="predicted"/>